<dbReference type="GO" id="GO:0010427">
    <property type="term" value="F:abscisic acid binding"/>
    <property type="evidence" value="ECO:0007669"/>
    <property type="project" value="InterPro"/>
</dbReference>
<dbReference type="PRINTS" id="PR00634">
    <property type="entry name" value="BETALLERGEN"/>
</dbReference>
<dbReference type="AlphaFoldDB" id="A0A2P5CLR2"/>
<gene>
    <name evidence="5" type="ORF">PanWU01x14_141810</name>
</gene>
<dbReference type="PANTHER" id="PTHR31213:SF55">
    <property type="entry name" value="STRESS-INDUCED PROTEIN SAM22"/>
    <property type="match status" value="1"/>
</dbReference>
<comment type="caution">
    <text evidence="5">The sequence shown here is derived from an EMBL/GenBank/DDBJ whole genome shotgun (WGS) entry which is preliminary data.</text>
</comment>
<dbReference type="GO" id="GO:0004864">
    <property type="term" value="F:protein phosphatase inhibitor activity"/>
    <property type="evidence" value="ECO:0007669"/>
    <property type="project" value="InterPro"/>
</dbReference>
<reference evidence="6" key="1">
    <citation type="submission" date="2016-06" db="EMBL/GenBank/DDBJ databases">
        <title>Parallel loss of symbiosis genes in relatives of nitrogen-fixing non-legume Parasponia.</title>
        <authorList>
            <person name="Van Velzen R."/>
            <person name="Holmer R."/>
            <person name="Bu F."/>
            <person name="Rutten L."/>
            <person name="Van Zeijl A."/>
            <person name="Liu W."/>
            <person name="Santuari L."/>
            <person name="Cao Q."/>
            <person name="Sharma T."/>
            <person name="Shen D."/>
            <person name="Roswanjaya Y."/>
            <person name="Wardhani T."/>
            <person name="Kalhor M.S."/>
            <person name="Jansen J."/>
            <person name="Van den Hoogen J."/>
            <person name="Gungor B."/>
            <person name="Hartog M."/>
            <person name="Hontelez J."/>
            <person name="Verver J."/>
            <person name="Yang W.-C."/>
            <person name="Schijlen E."/>
            <person name="Repin R."/>
            <person name="Schilthuizen M."/>
            <person name="Schranz E."/>
            <person name="Heidstra R."/>
            <person name="Miyata K."/>
            <person name="Fedorova E."/>
            <person name="Kohlen W."/>
            <person name="Bisseling T."/>
            <person name="Smit S."/>
            <person name="Geurts R."/>
        </authorList>
    </citation>
    <scope>NUCLEOTIDE SEQUENCE [LARGE SCALE GENOMIC DNA]</scope>
    <source>
        <strain evidence="6">cv. WU1-14</strain>
    </source>
</reference>
<evidence type="ECO:0000256" key="3">
    <source>
        <dbReference type="ARBA" id="ARBA00023265"/>
    </source>
</evidence>
<evidence type="ECO:0000256" key="2">
    <source>
        <dbReference type="ARBA" id="ARBA00022821"/>
    </source>
</evidence>
<keyword evidence="2" id="KW-0611">Plant defense</keyword>
<dbReference type="Pfam" id="PF00407">
    <property type="entry name" value="Bet_v_1"/>
    <property type="match status" value="1"/>
</dbReference>
<evidence type="ECO:0000313" key="6">
    <source>
        <dbReference type="Proteomes" id="UP000237105"/>
    </source>
</evidence>
<dbReference type="PANTHER" id="PTHR31213">
    <property type="entry name" value="OS08G0374000 PROTEIN-RELATED"/>
    <property type="match status" value="1"/>
</dbReference>
<dbReference type="GO" id="GO:0038023">
    <property type="term" value="F:signaling receptor activity"/>
    <property type="evidence" value="ECO:0007669"/>
    <property type="project" value="InterPro"/>
</dbReference>
<comment type="similarity">
    <text evidence="1">Belongs to the BetVI family.</text>
</comment>
<keyword evidence="3" id="KW-0568">Pathogenesis-related protein</keyword>
<dbReference type="InterPro" id="IPR050279">
    <property type="entry name" value="Plant_def-hormone_signal"/>
</dbReference>
<organism evidence="5 6">
    <name type="scientific">Parasponia andersonii</name>
    <name type="common">Sponia andersonii</name>
    <dbReference type="NCBI Taxonomy" id="3476"/>
    <lineage>
        <taxon>Eukaryota</taxon>
        <taxon>Viridiplantae</taxon>
        <taxon>Streptophyta</taxon>
        <taxon>Embryophyta</taxon>
        <taxon>Tracheophyta</taxon>
        <taxon>Spermatophyta</taxon>
        <taxon>Magnoliopsida</taxon>
        <taxon>eudicotyledons</taxon>
        <taxon>Gunneridae</taxon>
        <taxon>Pentapetalae</taxon>
        <taxon>rosids</taxon>
        <taxon>fabids</taxon>
        <taxon>Rosales</taxon>
        <taxon>Cannabaceae</taxon>
        <taxon>Parasponia</taxon>
    </lineage>
</organism>
<protein>
    <submittedName>
        <fullName evidence="5">Bet v I type allergen</fullName>
    </submittedName>
</protein>
<evidence type="ECO:0000259" key="4">
    <source>
        <dbReference type="Pfam" id="PF00407"/>
    </source>
</evidence>
<name>A0A2P5CLR2_PARAD</name>
<dbReference type="OrthoDB" id="1858121at2759"/>
<feature type="domain" description="Bet v I/Major latex protein" evidence="4">
    <location>
        <begin position="5"/>
        <end position="69"/>
    </location>
</feature>
<dbReference type="GO" id="GO:0006952">
    <property type="term" value="P:defense response"/>
    <property type="evidence" value="ECO:0007669"/>
    <property type="project" value="UniProtKB-KW"/>
</dbReference>
<evidence type="ECO:0000313" key="5">
    <source>
        <dbReference type="EMBL" id="PON61979.1"/>
    </source>
</evidence>
<dbReference type="Gene3D" id="3.30.530.20">
    <property type="match status" value="1"/>
</dbReference>
<dbReference type="InterPro" id="IPR024949">
    <property type="entry name" value="Bet_v_I_allergen"/>
</dbReference>
<accession>A0A2P5CLR2</accession>
<proteinExistence type="inferred from homology"/>
<dbReference type="GO" id="GO:0005634">
    <property type="term" value="C:nucleus"/>
    <property type="evidence" value="ECO:0007669"/>
    <property type="project" value="TreeGrafter"/>
</dbReference>
<dbReference type="InterPro" id="IPR023393">
    <property type="entry name" value="START-like_dom_sf"/>
</dbReference>
<keyword evidence="6" id="KW-1185">Reference proteome</keyword>
<dbReference type="InterPro" id="IPR000916">
    <property type="entry name" value="Bet_v_I/MLP"/>
</dbReference>
<dbReference type="SUPFAM" id="SSF55961">
    <property type="entry name" value="Bet v1-like"/>
    <property type="match status" value="1"/>
</dbReference>
<dbReference type="Proteomes" id="UP000237105">
    <property type="component" value="Unassembled WGS sequence"/>
</dbReference>
<sequence>MGVFTFAKHKIHGIDKDNFVYSYSSIEGDALSEKIEKISCEIKLVASSEGSLIKSTSKYHIVGDVEIEEEHVKRTR</sequence>
<dbReference type="FunFam" id="3.30.530.20:FF:000007">
    <property type="entry name" value="Major pollen allergen Bet v 1-A"/>
    <property type="match status" value="1"/>
</dbReference>
<dbReference type="EMBL" id="JXTB01000117">
    <property type="protein sequence ID" value="PON61979.1"/>
    <property type="molecule type" value="Genomic_DNA"/>
</dbReference>
<evidence type="ECO:0000256" key="1">
    <source>
        <dbReference type="ARBA" id="ARBA00009744"/>
    </source>
</evidence>
<dbReference type="GO" id="GO:0005737">
    <property type="term" value="C:cytoplasm"/>
    <property type="evidence" value="ECO:0007669"/>
    <property type="project" value="TreeGrafter"/>
</dbReference>
<dbReference type="GO" id="GO:0009738">
    <property type="term" value="P:abscisic acid-activated signaling pathway"/>
    <property type="evidence" value="ECO:0007669"/>
    <property type="project" value="InterPro"/>
</dbReference>